<dbReference type="GeneID" id="63823689"/>
<name>A0A165BNM7_9APHY</name>
<gene>
    <name evidence="1" type="ORF">LAESUDRAFT_707458</name>
</gene>
<dbReference type="RefSeq" id="XP_040759112.1">
    <property type="nucleotide sequence ID" value="XM_040906660.1"/>
</dbReference>
<organism evidence="1 2">
    <name type="scientific">Laetiporus sulphureus 93-53</name>
    <dbReference type="NCBI Taxonomy" id="1314785"/>
    <lineage>
        <taxon>Eukaryota</taxon>
        <taxon>Fungi</taxon>
        <taxon>Dikarya</taxon>
        <taxon>Basidiomycota</taxon>
        <taxon>Agaricomycotina</taxon>
        <taxon>Agaricomycetes</taxon>
        <taxon>Polyporales</taxon>
        <taxon>Laetiporus</taxon>
    </lineage>
</organism>
<protein>
    <submittedName>
        <fullName evidence="1">Uncharacterized protein</fullName>
    </submittedName>
</protein>
<dbReference type="OrthoDB" id="2845803at2759"/>
<proteinExistence type="predicted"/>
<reference evidence="1 2" key="1">
    <citation type="journal article" date="2016" name="Mol. Biol. Evol.">
        <title>Comparative Genomics of Early-Diverging Mushroom-Forming Fungi Provides Insights into the Origins of Lignocellulose Decay Capabilities.</title>
        <authorList>
            <person name="Nagy L.G."/>
            <person name="Riley R."/>
            <person name="Tritt A."/>
            <person name="Adam C."/>
            <person name="Daum C."/>
            <person name="Floudas D."/>
            <person name="Sun H."/>
            <person name="Yadav J.S."/>
            <person name="Pangilinan J."/>
            <person name="Larsson K.H."/>
            <person name="Matsuura K."/>
            <person name="Barry K."/>
            <person name="Labutti K."/>
            <person name="Kuo R."/>
            <person name="Ohm R.A."/>
            <person name="Bhattacharya S.S."/>
            <person name="Shirouzu T."/>
            <person name="Yoshinaga Y."/>
            <person name="Martin F.M."/>
            <person name="Grigoriev I.V."/>
            <person name="Hibbett D.S."/>
        </authorList>
    </citation>
    <scope>NUCLEOTIDE SEQUENCE [LARGE SCALE GENOMIC DNA]</scope>
    <source>
        <strain evidence="1 2">93-53</strain>
    </source>
</reference>
<dbReference type="InParanoid" id="A0A165BNM7"/>
<dbReference type="Proteomes" id="UP000076871">
    <property type="component" value="Unassembled WGS sequence"/>
</dbReference>
<evidence type="ECO:0000313" key="2">
    <source>
        <dbReference type="Proteomes" id="UP000076871"/>
    </source>
</evidence>
<evidence type="ECO:0000313" key="1">
    <source>
        <dbReference type="EMBL" id="KZT01372.1"/>
    </source>
</evidence>
<dbReference type="AlphaFoldDB" id="A0A165BNM7"/>
<keyword evidence="2" id="KW-1185">Reference proteome</keyword>
<dbReference type="EMBL" id="KV427665">
    <property type="protein sequence ID" value="KZT01372.1"/>
    <property type="molecule type" value="Genomic_DNA"/>
</dbReference>
<sequence length="149" mass="16877">MLPTCYAWSKEHIKRVFEAKSAADCLRALDDTFSQKIELTLNGKPLPRSHLQTAILAMVESSGFRLTVEWLNAVEVPHDDSYRSGSLGGYYIIRNIQKMLPGRTSPVLYERHKSINVVIESESRDRSVDSRKIVKLTLVATDLPMKSSR</sequence>
<accession>A0A165BNM7</accession>